<dbReference type="AlphaFoldDB" id="A0ABD1FW29"/>
<evidence type="ECO:0000256" key="10">
    <source>
        <dbReference type="SAM" id="MobiDB-lite"/>
    </source>
</evidence>
<dbReference type="EMBL" id="JBEAFC010000011">
    <property type="protein sequence ID" value="KAL1536044.1"/>
    <property type="molecule type" value="Genomic_DNA"/>
</dbReference>
<evidence type="ECO:0000256" key="9">
    <source>
        <dbReference type="RuleBase" id="RU003616"/>
    </source>
</evidence>
<comment type="caution">
    <text evidence="13">The sequence shown here is derived from an EMBL/GenBank/DDBJ whole genome shotgun (WGS) entry which is preliminary data.</text>
</comment>
<feature type="transmembrane region" description="Helical" evidence="11">
    <location>
        <begin position="201"/>
        <end position="221"/>
    </location>
</feature>
<keyword evidence="7 11" id="KW-0472">Membrane</keyword>
<keyword evidence="4" id="KW-0677">Repeat</keyword>
<dbReference type="InterPro" id="IPR002068">
    <property type="entry name" value="A-crystallin/Hsp20_dom"/>
</dbReference>
<keyword evidence="14" id="KW-1185">Reference proteome</keyword>
<sequence length="230" mass="25438">MAMTGRGGAAGVWSVYEDFKPNSEWQQDAHSHNLIISLPGFMREQLRVSTEGRNIVRVRGERLIAGNKWSRFLEDFEVPEDSDMNSVRAKFHEGALTITIPKKTIDKAREDEKRRQVEDRGKEASSPKTMEERMNELSPKDSGKEGKEEEAIESNGSEDGAFNNAVKGLAAKDKGKEVIESSGAITKAVKGGAELNEERKLMVNVGVAVLVIVSFSAYVTYKFVAGDDKK</sequence>
<dbReference type="PANTHER" id="PTHR43670:SF121">
    <property type="entry name" value="PROTEIN RESTRICTED TEV MOVEMENT 2"/>
    <property type="match status" value="1"/>
</dbReference>
<feature type="compositionally biased region" description="Basic and acidic residues" evidence="10">
    <location>
        <begin position="107"/>
        <end position="149"/>
    </location>
</feature>
<dbReference type="GO" id="GO:0005886">
    <property type="term" value="C:plasma membrane"/>
    <property type="evidence" value="ECO:0007669"/>
    <property type="project" value="UniProtKB-SubCell"/>
</dbReference>
<evidence type="ECO:0000256" key="11">
    <source>
        <dbReference type="SAM" id="Phobius"/>
    </source>
</evidence>
<keyword evidence="5" id="KW-0611">Plant defense</keyword>
<evidence type="ECO:0000256" key="1">
    <source>
        <dbReference type="ARBA" id="ARBA00004162"/>
    </source>
</evidence>
<evidence type="ECO:0000256" key="8">
    <source>
        <dbReference type="PROSITE-ProRule" id="PRU00285"/>
    </source>
</evidence>
<comment type="subcellular location">
    <subcellularLocation>
        <location evidence="1">Cell membrane</location>
        <topology evidence="1">Single-pass membrane protein</topology>
    </subcellularLocation>
</comment>
<dbReference type="PANTHER" id="PTHR43670">
    <property type="entry name" value="HEAT SHOCK PROTEIN 26"/>
    <property type="match status" value="1"/>
</dbReference>
<accession>A0ABD1FW29</accession>
<dbReference type="Gene3D" id="2.60.40.790">
    <property type="match status" value="1"/>
</dbReference>
<dbReference type="SUPFAM" id="SSF49764">
    <property type="entry name" value="HSP20-like chaperones"/>
    <property type="match status" value="1"/>
</dbReference>
<keyword evidence="2" id="KW-1003">Cell membrane</keyword>
<evidence type="ECO:0000256" key="4">
    <source>
        <dbReference type="ARBA" id="ARBA00022737"/>
    </source>
</evidence>
<evidence type="ECO:0000313" key="13">
    <source>
        <dbReference type="EMBL" id="KAL1536044.1"/>
    </source>
</evidence>
<evidence type="ECO:0000256" key="5">
    <source>
        <dbReference type="ARBA" id="ARBA00022821"/>
    </source>
</evidence>
<proteinExistence type="inferred from homology"/>
<evidence type="ECO:0000256" key="7">
    <source>
        <dbReference type="ARBA" id="ARBA00023136"/>
    </source>
</evidence>
<keyword evidence="3 11" id="KW-0812">Transmembrane</keyword>
<feature type="region of interest" description="Disordered" evidence="10">
    <location>
        <begin position="107"/>
        <end position="159"/>
    </location>
</feature>
<gene>
    <name evidence="13" type="ORF">AAHA92_28754</name>
</gene>
<name>A0ABD1FW29_SALDI</name>
<feature type="domain" description="SHSP" evidence="12">
    <location>
        <begin position="14"/>
        <end position="120"/>
    </location>
</feature>
<protein>
    <submittedName>
        <fullName evidence="13">Inactive protein RESTRICTED TEV MOVEMENT 2-like</fullName>
    </submittedName>
</protein>
<evidence type="ECO:0000256" key="2">
    <source>
        <dbReference type="ARBA" id="ARBA00022475"/>
    </source>
</evidence>
<dbReference type="PROSITE" id="PS01031">
    <property type="entry name" value="SHSP"/>
    <property type="match status" value="1"/>
</dbReference>
<evidence type="ECO:0000259" key="12">
    <source>
        <dbReference type="PROSITE" id="PS01031"/>
    </source>
</evidence>
<evidence type="ECO:0000313" key="14">
    <source>
        <dbReference type="Proteomes" id="UP001567538"/>
    </source>
</evidence>
<dbReference type="GO" id="GO:0006952">
    <property type="term" value="P:defense response"/>
    <property type="evidence" value="ECO:0007669"/>
    <property type="project" value="UniProtKB-KW"/>
</dbReference>
<comment type="similarity">
    <text evidence="8 9">Belongs to the small heat shock protein (HSP20) family.</text>
</comment>
<evidence type="ECO:0000256" key="3">
    <source>
        <dbReference type="ARBA" id="ARBA00022692"/>
    </source>
</evidence>
<organism evidence="13 14">
    <name type="scientific">Salvia divinorum</name>
    <name type="common">Maria pastora</name>
    <name type="synonym">Diviner's sage</name>
    <dbReference type="NCBI Taxonomy" id="28513"/>
    <lineage>
        <taxon>Eukaryota</taxon>
        <taxon>Viridiplantae</taxon>
        <taxon>Streptophyta</taxon>
        <taxon>Embryophyta</taxon>
        <taxon>Tracheophyta</taxon>
        <taxon>Spermatophyta</taxon>
        <taxon>Magnoliopsida</taxon>
        <taxon>eudicotyledons</taxon>
        <taxon>Gunneridae</taxon>
        <taxon>Pentapetalae</taxon>
        <taxon>asterids</taxon>
        <taxon>lamiids</taxon>
        <taxon>Lamiales</taxon>
        <taxon>Lamiaceae</taxon>
        <taxon>Nepetoideae</taxon>
        <taxon>Mentheae</taxon>
        <taxon>Salviinae</taxon>
        <taxon>Salvia</taxon>
        <taxon>Salvia subgen. Calosphace</taxon>
    </lineage>
</organism>
<keyword evidence="6 11" id="KW-1133">Transmembrane helix</keyword>
<reference evidence="13 14" key="1">
    <citation type="submission" date="2024-06" db="EMBL/GenBank/DDBJ databases">
        <title>A chromosome level genome sequence of Diviner's sage (Salvia divinorum).</title>
        <authorList>
            <person name="Ford S.A."/>
            <person name="Ro D.-K."/>
            <person name="Ness R.W."/>
            <person name="Phillips M.A."/>
        </authorList>
    </citation>
    <scope>NUCLEOTIDE SEQUENCE [LARGE SCALE GENOMIC DNA]</scope>
    <source>
        <strain evidence="13">SAF-2024a</strain>
        <tissue evidence="13">Leaf</tissue>
    </source>
</reference>
<dbReference type="Pfam" id="PF00011">
    <property type="entry name" value="HSP20"/>
    <property type="match status" value="1"/>
</dbReference>
<dbReference type="InterPro" id="IPR008978">
    <property type="entry name" value="HSP20-like_chaperone"/>
</dbReference>
<dbReference type="Proteomes" id="UP001567538">
    <property type="component" value="Unassembled WGS sequence"/>
</dbReference>
<evidence type="ECO:0000256" key="6">
    <source>
        <dbReference type="ARBA" id="ARBA00022989"/>
    </source>
</evidence>